<protein>
    <submittedName>
        <fullName evidence="1">FbpB family small basic protein</fullName>
    </submittedName>
</protein>
<organism evidence="1 2">
    <name type="scientific">Peribacillus deserti</name>
    <dbReference type="NCBI Taxonomy" id="673318"/>
    <lineage>
        <taxon>Bacteria</taxon>
        <taxon>Bacillati</taxon>
        <taxon>Bacillota</taxon>
        <taxon>Bacilli</taxon>
        <taxon>Bacillales</taxon>
        <taxon>Bacillaceae</taxon>
        <taxon>Peribacillus</taxon>
    </lineage>
</organism>
<dbReference type="RefSeq" id="WP_101643062.1">
    <property type="nucleotide sequence ID" value="NZ_PGUY01000042.1"/>
</dbReference>
<dbReference type="EMBL" id="PGUY01000042">
    <property type="protein sequence ID" value="PLT29341.1"/>
    <property type="molecule type" value="Genomic_DNA"/>
</dbReference>
<dbReference type="Pfam" id="PF13040">
    <property type="entry name" value="Fur_reg_FbpB"/>
    <property type="match status" value="1"/>
</dbReference>
<dbReference type="AlphaFoldDB" id="A0A2N5M4P2"/>
<name>A0A2N5M4P2_9BACI</name>
<evidence type="ECO:0000313" key="1">
    <source>
        <dbReference type="EMBL" id="PLT29341.1"/>
    </source>
</evidence>
<proteinExistence type="predicted"/>
<gene>
    <name evidence="1" type="ORF">CUU66_13560</name>
</gene>
<keyword evidence="2" id="KW-1185">Reference proteome</keyword>
<dbReference type="Proteomes" id="UP000234748">
    <property type="component" value="Unassembled WGS sequence"/>
</dbReference>
<sequence length="43" mass="5369">MKKRRKLSFEELVKENKRELLKDDKAMERIEQRLESRHLEKAE</sequence>
<accession>A0A2N5M4P2</accession>
<evidence type="ECO:0000313" key="2">
    <source>
        <dbReference type="Proteomes" id="UP000234748"/>
    </source>
</evidence>
<reference evidence="1 2" key="1">
    <citation type="submission" date="2017-11" db="EMBL/GenBank/DDBJ databases">
        <title>Comparitive Functional Genomics of Dry Heat Resistant strains isolated from the Viking Spacecraft.</title>
        <authorList>
            <person name="Seuylemezian A."/>
            <person name="Cooper K."/>
            <person name="Vaishampayan P."/>
        </authorList>
    </citation>
    <scope>NUCLEOTIDE SEQUENCE [LARGE SCALE GENOMIC DNA]</scope>
    <source>
        <strain evidence="1 2">V1-29</strain>
    </source>
</reference>
<dbReference type="OrthoDB" id="2991278at2"/>
<dbReference type="InterPro" id="IPR025004">
    <property type="entry name" value="SenN/SenS"/>
</dbReference>
<comment type="caution">
    <text evidence="1">The sequence shown here is derived from an EMBL/GenBank/DDBJ whole genome shotgun (WGS) entry which is preliminary data.</text>
</comment>